<dbReference type="InterPro" id="IPR044751">
    <property type="entry name" value="Ion_transp-like_CBS"/>
</dbReference>
<evidence type="ECO:0000256" key="12">
    <source>
        <dbReference type="SAM" id="Phobius"/>
    </source>
</evidence>
<evidence type="ECO:0000256" key="5">
    <source>
        <dbReference type="ARBA" id="ARBA00022737"/>
    </source>
</evidence>
<evidence type="ECO:0000313" key="16">
    <source>
        <dbReference type="Proteomes" id="UP000698059"/>
    </source>
</evidence>
<feature type="compositionally biased region" description="Pro residues" evidence="11">
    <location>
        <begin position="484"/>
        <end position="498"/>
    </location>
</feature>
<dbReference type="PROSITE" id="PS51371">
    <property type="entry name" value="CBS"/>
    <property type="match status" value="1"/>
</dbReference>
<keyword evidence="16" id="KW-1185">Reference proteome</keyword>
<organism evidence="15 16">
    <name type="scientific">Oerskovia jenensis</name>
    <dbReference type="NCBI Taxonomy" id="162169"/>
    <lineage>
        <taxon>Bacteria</taxon>
        <taxon>Bacillati</taxon>
        <taxon>Actinomycetota</taxon>
        <taxon>Actinomycetes</taxon>
        <taxon>Micrococcales</taxon>
        <taxon>Cellulomonadaceae</taxon>
        <taxon>Oerskovia</taxon>
    </lineage>
</organism>
<feature type="domain" description="CBS" evidence="13">
    <location>
        <begin position="249"/>
        <end position="308"/>
    </location>
</feature>
<protein>
    <submittedName>
        <fullName evidence="15">CBS domain containing-hemolysin-like protein</fullName>
    </submittedName>
</protein>
<dbReference type="SMART" id="SM01091">
    <property type="entry name" value="CorC_HlyC"/>
    <property type="match status" value="1"/>
</dbReference>
<dbReference type="EMBL" id="JAFBBO010000001">
    <property type="protein sequence ID" value="MBM7480436.1"/>
    <property type="molecule type" value="Genomic_DNA"/>
</dbReference>
<feature type="transmembrane region" description="Helical" evidence="12">
    <location>
        <begin position="126"/>
        <end position="147"/>
    </location>
</feature>
<evidence type="ECO:0000256" key="3">
    <source>
        <dbReference type="ARBA" id="ARBA00022475"/>
    </source>
</evidence>
<dbReference type="Pfam" id="PF00571">
    <property type="entry name" value="CBS"/>
    <property type="match status" value="1"/>
</dbReference>
<dbReference type="InterPro" id="IPR016169">
    <property type="entry name" value="FAD-bd_PCMH_sub2"/>
</dbReference>
<feature type="compositionally biased region" description="Acidic residues" evidence="11">
    <location>
        <begin position="462"/>
        <end position="472"/>
    </location>
</feature>
<keyword evidence="8 10" id="KW-0472">Membrane</keyword>
<dbReference type="InterPro" id="IPR005170">
    <property type="entry name" value="Transptr-assoc_dom"/>
</dbReference>
<dbReference type="Proteomes" id="UP000698059">
    <property type="component" value="Unassembled WGS sequence"/>
</dbReference>
<feature type="transmembrane region" description="Helical" evidence="12">
    <location>
        <begin position="88"/>
        <end position="106"/>
    </location>
</feature>
<dbReference type="InterPro" id="IPR046342">
    <property type="entry name" value="CBS_dom_sf"/>
</dbReference>
<reference evidence="15 16" key="1">
    <citation type="submission" date="2021-01" db="EMBL/GenBank/DDBJ databases">
        <title>Sequencing the genomes of 1000 actinobacteria strains.</title>
        <authorList>
            <person name="Klenk H.-P."/>
        </authorList>
    </citation>
    <scope>NUCLEOTIDE SEQUENCE [LARGE SCALE GENOMIC DNA]</scope>
    <source>
        <strain evidence="15 16">DSM 46000</strain>
    </source>
</reference>
<comment type="similarity">
    <text evidence="2">Belongs to the UPF0053 family.</text>
</comment>
<evidence type="ECO:0000259" key="14">
    <source>
        <dbReference type="PROSITE" id="PS51846"/>
    </source>
</evidence>
<dbReference type="CDD" id="cd04590">
    <property type="entry name" value="CBS_pair_CorC_HlyC_assoc"/>
    <property type="match status" value="1"/>
</dbReference>
<evidence type="ECO:0000256" key="4">
    <source>
        <dbReference type="ARBA" id="ARBA00022692"/>
    </source>
</evidence>
<dbReference type="InterPro" id="IPR036318">
    <property type="entry name" value="FAD-bd_PCMH-like_sf"/>
</dbReference>
<proteinExistence type="inferred from homology"/>
<comment type="subcellular location">
    <subcellularLocation>
        <location evidence="1">Cell membrane</location>
        <topology evidence="1">Multi-pass membrane protein</topology>
    </subcellularLocation>
</comment>
<accession>A0ABS2LJ36</accession>
<evidence type="ECO:0000256" key="9">
    <source>
        <dbReference type="PROSITE-ProRule" id="PRU00703"/>
    </source>
</evidence>
<keyword evidence="5" id="KW-0677">Repeat</keyword>
<feature type="region of interest" description="Disordered" evidence="11">
    <location>
        <begin position="459"/>
        <end position="513"/>
    </location>
</feature>
<evidence type="ECO:0000256" key="6">
    <source>
        <dbReference type="ARBA" id="ARBA00022989"/>
    </source>
</evidence>
<evidence type="ECO:0000256" key="8">
    <source>
        <dbReference type="ARBA" id="ARBA00023136"/>
    </source>
</evidence>
<name>A0ABS2LJ36_9CELL</name>
<evidence type="ECO:0000256" key="10">
    <source>
        <dbReference type="PROSITE-ProRule" id="PRU01193"/>
    </source>
</evidence>
<dbReference type="InterPro" id="IPR002550">
    <property type="entry name" value="CNNM"/>
</dbReference>
<dbReference type="SUPFAM" id="SSF54631">
    <property type="entry name" value="CBS-domain pair"/>
    <property type="match status" value="1"/>
</dbReference>
<dbReference type="RefSeq" id="WP_307822607.1">
    <property type="nucleotide sequence ID" value="NZ_BAAAVF010000003.1"/>
</dbReference>
<evidence type="ECO:0000256" key="2">
    <source>
        <dbReference type="ARBA" id="ARBA00006337"/>
    </source>
</evidence>
<dbReference type="Pfam" id="PF01595">
    <property type="entry name" value="CNNM"/>
    <property type="match status" value="1"/>
</dbReference>
<sequence>MVGDWLMVALGVLLTAGTAVFVASEFSLVTLDPAVLTKPGTAEDDEQGGPDDAPPGGAREVGGHAARARSDRRDRSVRVGLKHLSTELSSAQVGITITTILLGYTAQPALQNLIGDALGSTALGASAATVLAVVLALVVVNLFSMLFGELIPKNFALSTPYATARQVVPVQRQFTKLFRPVISVLNGSANAILRRVGVEPREELSGARSASELAALVKRSAQEGTLNTAVATLLTNSIELDELSAVDVMTDRMRMVVLRRDDTAADVVALARTSGHSRFPVIGEDRDDVLGLVHLRRAVGVPHERRSEVPAAALMVEAPRVPETVALGPLLVELRGFGLQMAVVVDEYGGTSGVVTLEDVVEELVGDVADEHDPRRAGVARGTDGSWIVPGVIRPDELLESTGLEVPEDGAYETLGGLVMADLGRVPEVGDEVRAGVVVLRVEAMEGRRVERLRVRVLASPDEPDEPDEPDGEAGSRAGGAPSPSTPRWPAPERPPGAVPRSGEDSSTSGGAR</sequence>
<dbReference type="PANTHER" id="PTHR43099:SF6">
    <property type="entry name" value="UPF0053 PROTEIN RV1842C"/>
    <property type="match status" value="1"/>
</dbReference>
<comment type="caution">
    <text evidence="15">The sequence shown here is derived from an EMBL/GenBank/DDBJ whole genome shotgun (WGS) entry which is preliminary data.</text>
</comment>
<gene>
    <name evidence="15" type="ORF">JOD49_003356</name>
</gene>
<evidence type="ECO:0000256" key="1">
    <source>
        <dbReference type="ARBA" id="ARBA00004651"/>
    </source>
</evidence>
<dbReference type="Pfam" id="PF03471">
    <property type="entry name" value="CorC_HlyC"/>
    <property type="match status" value="1"/>
</dbReference>
<dbReference type="PROSITE" id="PS51846">
    <property type="entry name" value="CNNM"/>
    <property type="match status" value="1"/>
</dbReference>
<keyword evidence="7 9" id="KW-0129">CBS domain</keyword>
<feature type="region of interest" description="Disordered" evidence="11">
    <location>
        <begin position="39"/>
        <end position="69"/>
    </location>
</feature>
<keyword evidence="6 10" id="KW-1133">Transmembrane helix</keyword>
<dbReference type="Gene3D" id="3.30.465.10">
    <property type="match status" value="1"/>
</dbReference>
<keyword evidence="3" id="KW-1003">Cell membrane</keyword>
<dbReference type="PANTHER" id="PTHR43099">
    <property type="entry name" value="UPF0053 PROTEIN YRKA"/>
    <property type="match status" value="1"/>
</dbReference>
<dbReference type="InterPro" id="IPR051676">
    <property type="entry name" value="UPF0053_domain"/>
</dbReference>
<dbReference type="Gene3D" id="3.10.580.10">
    <property type="entry name" value="CBS-domain"/>
    <property type="match status" value="1"/>
</dbReference>
<evidence type="ECO:0000256" key="11">
    <source>
        <dbReference type="SAM" id="MobiDB-lite"/>
    </source>
</evidence>
<dbReference type="SUPFAM" id="SSF56176">
    <property type="entry name" value="FAD-binding/transporter-associated domain-like"/>
    <property type="match status" value="1"/>
</dbReference>
<dbReference type="InterPro" id="IPR000644">
    <property type="entry name" value="CBS_dom"/>
</dbReference>
<feature type="transmembrane region" description="Helical" evidence="12">
    <location>
        <begin position="6"/>
        <end position="29"/>
    </location>
</feature>
<evidence type="ECO:0000313" key="15">
    <source>
        <dbReference type="EMBL" id="MBM7480436.1"/>
    </source>
</evidence>
<keyword evidence="4 10" id="KW-0812">Transmembrane</keyword>
<evidence type="ECO:0000259" key="13">
    <source>
        <dbReference type="PROSITE" id="PS51371"/>
    </source>
</evidence>
<feature type="domain" description="CNNM transmembrane" evidence="14">
    <location>
        <begin position="1"/>
        <end position="230"/>
    </location>
</feature>
<evidence type="ECO:0000256" key="7">
    <source>
        <dbReference type="ARBA" id="ARBA00023122"/>
    </source>
</evidence>